<keyword evidence="5" id="KW-1185">Reference proteome</keyword>
<name>A0ABQ1ZKU2_9BACL</name>
<dbReference type="SUPFAM" id="SSF56349">
    <property type="entry name" value="DNA breaking-rejoining enzymes"/>
    <property type="match status" value="1"/>
</dbReference>
<dbReference type="InterPro" id="IPR010998">
    <property type="entry name" value="Integrase_recombinase_N"/>
</dbReference>
<evidence type="ECO:0000256" key="1">
    <source>
        <dbReference type="ARBA" id="ARBA00023125"/>
    </source>
</evidence>
<evidence type="ECO:0000256" key="2">
    <source>
        <dbReference type="PROSITE-ProRule" id="PRU01248"/>
    </source>
</evidence>
<sequence>MEKELGIVEVEDVSQLHIKKYIQERQRLGREVNRTLNNNLATLKVFFQYIVNEEFIDEQSNPKRRIRNLKEEKTVIVTFNDEKCRGLSMT</sequence>
<comment type="caution">
    <text evidence="4">The sequence shown here is derived from an EMBL/GenBank/DDBJ whole genome shotgun (WGS) entry which is preliminary data.</text>
</comment>
<keyword evidence="1 2" id="KW-0238">DNA-binding</keyword>
<dbReference type="InterPro" id="IPR011010">
    <property type="entry name" value="DNA_brk_join_enz"/>
</dbReference>
<feature type="domain" description="Core-binding (CB)" evidence="3">
    <location>
        <begin position="1"/>
        <end position="51"/>
    </location>
</feature>
<organism evidence="4 5">
    <name type="scientific">Paenibacillus silvae</name>
    <dbReference type="NCBI Taxonomy" id="1325358"/>
    <lineage>
        <taxon>Bacteria</taxon>
        <taxon>Bacillati</taxon>
        <taxon>Bacillota</taxon>
        <taxon>Bacilli</taxon>
        <taxon>Bacillales</taxon>
        <taxon>Paenibacillaceae</taxon>
        <taxon>Paenibacillus</taxon>
    </lineage>
</organism>
<accession>A0ABQ1ZKU2</accession>
<dbReference type="Gene3D" id="1.10.150.130">
    <property type="match status" value="1"/>
</dbReference>
<reference evidence="5" key="1">
    <citation type="journal article" date="2019" name="Int. J. Syst. Evol. Microbiol.">
        <title>The Global Catalogue of Microorganisms (GCM) 10K type strain sequencing project: providing services to taxonomists for standard genome sequencing and annotation.</title>
        <authorList>
            <consortium name="The Broad Institute Genomics Platform"/>
            <consortium name="The Broad Institute Genome Sequencing Center for Infectious Disease"/>
            <person name="Wu L."/>
            <person name="Ma J."/>
        </authorList>
    </citation>
    <scope>NUCLEOTIDE SEQUENCE [LARGE SCALE GENOMIC DNA]</scope>
    <source>
        <strain evidence="5">CGMCC 1.12770</strain>
    </source>
</reference>
<evidence type="ECO:0000313" key="4">
    <source>
        <dbReference type="EMBL" id="GGH70174.1"/>
    </source>
</evidence>
<evidence type="ECO:0000313" key="5">
    <source>
        <dbReference type="Proteomes" id="UP000652153"/>
    </source>
</evidence>
<dbReference type="RefSeq" id="WP_229730067.1">
    <property type="nucleotide sequence ID" value="NZ_BMFU01000016.1"/>
</dbReference>
<gene>
    <name evidence="4" type="ORF">GCM10008014_54340</name>
</gene>
<dbReference type="PROSITE" id="PS51900">
    <property type="entry name" value="CB"/>
    <property type="match status" value="1"/>
</dbReference>
<dbReference type="Proteomes" id="UP000652153">
    <property type="component" value="Unassembled WGS sequence"/>
</dbReference>
<dbReference type="InterPro" id="IPR044068">
    <property type="entry name" value="CB"/>
</dbReference>
<protein>
    <recommendedName>
        <fullName evidence="3">Core-binding (CB) domain-containing protein</fullName>
    </recommendedName>
</protein>
<dbReference type="EMBL" id="BMFU01000016">
    <property type="protein sequence ID" value="GGH70174.1"/>
    <property type="molecule type" value="Genomic_DNA"/>
</dbReference>
<proteinExistence type="predicted"/>
<evidence type="ECO:0000259" key="3">
    <source>
        <dbReference type="PROSITE" id="PS51900"/>
    </source>
</evidence>